<dbReference type="RefSeq" id="WP_266106393.1">
    <property type="nucleotide sequence ID" value="NZ_JANIDW010000001.1"/>
</dbReference>
<keyword evidence="4" id="KW-1185">Reference proteome</keyword>
<dbReference type="EMBL" id="JANIDW010000001">
    <property type="protein sequence ID" value="MCX5614181.1"/>
    <property type="molecule type" value="Genomic_DNA"/>
</dbReference>
<evidence type="ECO:0000313" key="4">
    <source>
        <dbReference type="Proteomes" id="UP001165648"/>
    </source>
</evidence>
<proteinExistence type="predicted"/>
<feature type="domain" description="MobA-like NTP transferase" evidence="2">
    <location>
        <begin position="21"/>
        <end position="118"/>
    </location>
</feature>
<accession>A0ABT3W545</accession>
<evidence type="ECO:0000259" key="2">
    <source>
        <dbReference type="Pfam" id="PF12804"/>
    </source>
</evidence>
<dbReference type="InterPro" id="IPR029044">
    <property type="entry name" value="Nucleotide-diphossugar_trans"/>
</dbReference>
<organism evidence="3 4">
    <name type="scientific">Bombella saccharophila</name>
    <dbReference type="NCBI Taxonomy" id="2967338"/>
    <lineage>
        <taxon>Bacteria</taxon>
        <taxon>Pseudomonadati</taxon>
        <taxon>Pseudomonadota</taxon>
        <taxon>Alphaproteobacteria</taxon>
        <taxon>Acetobacterales</taxon>
        <taxon>Acetobacteraceae</taxon>
        <taxon>Bombella</taxon>
    </lineage>
</organism>
<name>A0ABT3W545_9PROT</name>
<sequence>MTIPVLILAGSRDGERDPLAQMGNVTHKALLPIQGVPMIDRVVHALEQTPEIGHIWVSIEQPHCLSHLRGRVAILQAGPSPSESVLQAIARIGTPCLVTTADHALLQPEWVKEFLQKSLLIKADISAGIALKSTIQRDVPQTKRTYIHLSDISFSGCNLFWLGTAKSLNVIKLWCRLQHHRKHPWRMARILGLPVILRLLTKTLSVQRLEERIHTLTGAYVRLLPLSDGRAAVDVDKPADAQLATQLLKGS</sequence>
<protein>
    <submittedName>
        <fullName evidence="3">Nucleotidyltransferase family protein</fullName>
    </submittedName>
</protein>
<keyword evidence="1" id="KW-0460">Magnesium</keyword>
<dbReference type="Gene3D" id="3.90.550.10">
    <property type="entry name" value="Spore Coat Polysaccharide Biosynthesis Protein SpsA, Chain A"/>
    <property type="match status" value="1"/>
</dbReference>
<evidence type="ECO:0000313" key="3">
    <source>
        <dbReference type="EMBL" id="MCX5614181.1"/>
    </source>
</evidence>
<dbReference type="Pfam" id="PF12804">
    <property type="entry name" value="NTP_transf_3"/>
    <property type="match status" value="1"/>
</dbReference>
<dbReference type="InterPro" id="IPR025877">
    <property type="entry name" value="MobA-like_NTP_Trfase"/>
</dbReference>
<dbReference type="SUPFAM" id="SSF53448">
    <property type="entry name" value="Nucleotide-diphospho-sugar transferases"/>
    <property type="match status" value="1"/>
</dbReference>
<comment type="caution">
    <text evidence="3">The sequence shown here is derived from an EMBL/GenBank/DDBJ whole genome shotgun (WGS) entry which is preliminary data.</text>
</comment>
<reference evidence="3 4" key="1">
    <citation type="submission" date="2022-07" db="EMBL/GenBank/DDBJ databases">
        <title>Bombella genomes.</title>
        <authorList>
            <person name="Harer L."/>
            <person name="Styblova S."/>
            <person name="Ehrmann M."/>
        </authorList>
    </citation>
    <scope>NUCLEOTIDE SEQUENCE [LARGE SCALE GENOMIC DNA]</scope>
    <source>
        <strain evidence="3 4">TMW 2.2558</strain>
    </source>
</reference>
<gene>
    <name evidence="3" type="ORF">NQF64_02820</name>
</gene>
<evidence type="ECO:0000256" key="1">
    <source>
        <dbReference type="ARBA" id="ARBA00022842"/>
    </source>
</evidence>
<dbReference type="Proteomes" id="UP001165648">
    <property type="component" value="Unassembled WGS sequence"/>
</dbReference>